<evidence type="ECO:0000313" key="3">
    <source>
        <dbReference type="Proteomes" id="UP000789831"/>
    </source>
</evidence>
<accession>A0A9N9BCC6</accession>
<dbReference type="OrthoDB" id="10494599at2759"/>
<feature type="compositionally biased region" description="Polar residues" evidence="1">
    <location>
        <begin position="32"/>
        <end position="49"/>
    </location>
</feature>
<feature type="region of interest" description="Disordered" evidence="1">
    <location>
        <begin position="32"/>
        <end position="58"/>
    </location>
</feature>
<evidence type="ECO:0000313" key="2">
    <source>
        <dbReference type="EMBL" id="CAG8558762.1"/>
    </source>
</evidence>
<organism evidence="2 3">
    <name type="scientific">Ambispora gerdemannii</name>
    <dbReference type="NCBI Taxonomy" id="144530"/>
    <lineage>
        <taxon>Eukaryota</taxon>
        <taxon>Fungi</taxon>
        <taxon>Fungi incertae sedis</taxon>
        <taxon>Mucoromycota</taxon>
        <taxon>Glomeromycotina</taxon>
        <taxon>Glomeromycetes</taxon>
        <taxon>Archaeosporales</taxon>
        <taxon>Ambisporaceae</taxon>
        <taxon>Ambispora</taxon>
    </lineage>
</organism>
<keyword evidence="3" id="KW-1185">Reference proteome</keyword>
<name>A0A9N9BCC6_9GLOM</name>
<sequence length="312" mass="36332">MTKSFVKIAPKIPITFQPIVYSNIPFETNNNQHHISNNYTNGQKQSKPQYKSKENNNHQNHLKNLGCINSQDRFPYDYLHPEQISTKVGFNDAIETIEKNALCSSKQNNITAIDKKSNTNQILKTKRKFLWRETNPESQIHKHKQAKFNINKNLPNKIPPQLSNNKIEPCQPKKSSTKVYLDEDSLSEIADRAFKQSKKNSDQQSIDSTSSYIQHPFNTFSHYPFVPNYPNSLQFTNSQTYLNNNLGLPTTETKFDFHLYNNYNSSSSIDSNININFRRDFPKPSSLIGYSYDNNVHQSDYYLKYPQNHNYM</sequence>
<gene>
    <name evidence="2" type="ORF">AGERDE_LOCUS7046</name>
</gene>
<protein>
    <submittedName>
        <fullName evidence="2">4945_t:CDS:1</fullName>
    </submittedName>
</protein>
<dbReference type="EMBL" id="CAJVPL010001205">
    <property type="protein sequence ID" value="CAG8558762.1"/>
    <property type="molecule type" value="Genomic_DNA"/>
</dbReference>
<dbReference type="Proteomes" id="UP000789831">
    <property type="component" value="Unassembled WGS sequence"/>
</dbReference>
<dbReference type="AlphaFoldDB" id="A0A9N9BCC6"/>
<proteinExistence type="predicted"/>
<comment type="caution">
    <text evidence="2">The sequence shown here is derived from an EMBL/GenBank/DDBJ whole genome shotgun (WGS) entry which is preliminary data.</text>
</comment>
<evidence type="ECO:0000256" key="1">
    <source>
        <dbReference type="SAM" id="MobiDB-lite"/>
    </source>
</evidence>
<reference evidence="2" key="1">
    <citation type="submission" date="2021-06" db="EMBL/GenBank/DDBJ databases">
        <authorList>
            <person name="Kallberg Y."/>
            <person name="Tangrot J."/>
            <person name="Rosling A."/>
        </authorList>
    </citation>
    <scope>NUCLEOTIDE SEQUENCE</scope>
    <source>
        <strain evidence="2">MT106</strain>
    </source>
</reference>